<sequence length="112" mass="13280">MDKLFIELVSSSHKKFHWKFGSEEPHIEVGIGIYVLMLEKLQKLQNKSCQIIEKLNKNRLNRQLTNESGEDMTLYWFLLRKVLEHEIYHRGQIAAYLKVLKGESDRHSLQVN</sequence>
<dbReference type="SUPFAM" id="SSF109854">
    <property type="entry name" value="DinB/YfiT-like putative metalloenzymes"/>
    <property type="match status" value="1"/>
</dbReference>
<dbReference type="RefSeq" id="WP_417948822.1">
    <property type="nucleotide sequence ID" value="NZ_JAFLNM010000001.1"/>
</dbReference>
<protein>
    <recommendedName>
        <fullName evidence="5">DinB family protein</fullName>
    </recommendedName>
</protein>
<evidence type="ECO:0000256" key="2">
    <source>
        <dbReference type="ARBA" id="ARBA00022723"/>
    </source>
</evidence>
<keyword evidence="2" id="KW-0479">Metal-binding</keyword>
<dbReference type="InterPro" id="IPR007837">
    <property type="entry name" value="DinB"/>
</dbReference>
<name>A0ABS3FAX0_9FLAO</name>
<evidence type="ECO:0000256" key="1">
    <source>
        <dbReference type="ARBA" id="ARBA00008635"/>
    </source>
</evidence>
<evidence type="ECO:0000313" key="3">
    <source>
        <dbReference type="EMBL" id="MBO0340299.1"/>
    </source>
</evidence>
<dbReference type="Pfam" id="PF05163">
    <property type="entry name" value="DinB"/>
    <property type="match status" value="1"/>
</dbReference>
<keyword evidence="4" id="KW-1185">Reference proteome</keyword>
<accession>A0ABS3FAX0</accession>
<comment type="similarity">
    <text evidence="1">Belongs to the DinB family.</text>
</comment>
<evidence type="ECO:0000313" key="4">
    <source>
        <dbReference type="Proteomes" id="UP000664807"/>
    </source>
</evidence>
<comment type="caution">
    <text evidence="3">The sequence shown here is derived from an EMBL/GenBank/DDBJ whole genome shotgun (WGS) entry which is preliminary data.</text>
</comment>
<proteinExistence type="inferred from homology"/>
<organism evidence="3 4">
    <name type="scientific">Flagellimonas profundi</name>
    <dbReference type="NCBI Taxonomy" id="2915620"/>
    <lineage>
        <taxon>Bacteria</taxon>
        <taxon>Pseudomonadati</taxon>
        <taxon>Bacteroidota</taxon>
        <taxon>Flavobacteriia</taxon>
        <taxon>Flavobacteriales</taxon>
        <taxon>Flavobacteriaceae</taxon>
        <taxon>Flagellimonas</taxon>
    </lineage>
</organism>
<dbReference type="InterPro" id="IPR034660">
    <property type="entry name" value="DinB/YfiT-like"/>
</dbReference>
<dbReference type="Proteomes" id="UP000664807">
    <property type="component" value="Unassembled WGS sequence"/>
</dbReference>
<reference evidence="3 4" key="1">
    <citation type="submission" date="2021-03" db="EMBL/GenBank/DDBJ databases">
        <title>Muricauda lutimaris sp. nov. and Muricauda ruestringensis sp. nov, two marine members of the Flavobacteriaceae isolated from deep sea sediments of Western Pacific.</title>
        <authorList>
            <person name="Zhao S."/>
            <person name="Liu R."/>
        </authorList>
    </citation>
    <scope>NUCLEOTIDE SEQUENCE [LARGE SCALE GENOMIC DNA]</scope>
    <source>
        <strain evidence="3 4">BC31-3-A3</strain>
    </source>
</reference>
<gene>
    <name evidence="3" type="ORF">J0654_01530</name>
</gene>
<dbReference type="EMBL" id="JAFLNM010000001">
    <property type="protein sequence ID" value="MBO0340299.1"/>
    <property type="molecule type" value="Genomic_DNA"/>
</dbReference>
<dbReference type="Gene3D" id="1.20.120.450">
    <property type="entry name" value="dinb family like domain"/>
    <property type="match status" value="1"/>
</dbReference>
<evidence type="ECO:0008006" key="5">
    <source>
        <dbReference type="Google" id="ProtNLM"/>
    </source>
</evidence>